<evidence type="ECO:0000313" key="15">
    <source>
        <dbReference type="Proteomes" id="UP000322667"/>
    </source>
</evidence>
<keyword evidence="6 12" id="KW-0479">Metal-binding</keyword>
<keyword evidence="10 13" id="KW-0503">Monooxygenase</keyword>
<dbReference type="Gene3D" id="1.10.630.10">
    <property type="entry name" value="Cytochrome P450"/>
    <property type="match status" value="1"/>
</dbReference>
<dbReference type="PANTHER" id="PTHR24282">
    <property type="entry name" value="CYTOCHROME P450 FAMILY MEMBER"/>
    <property type="match status" value="1"/>
</dbReference>
<dbReference type="GO" id="GO:0004497">
    <property type="term" value="F:monooxygenase activity"/>
    <property type="evidence" value="ECO:0007669"/>
    <property type="project" value="UniProtKB-KW"/>
</dbReference>
<evidence type="ECO:0000256" key="13">
    <source>
        <dbReference type="RuleBase" id="RU000461"/>
    </source>
</evidence>
<evidence type="ECO:0000256" key="10">
    <source>
        <dbReference type="ARBA" id="ARBA00023033"/>
    </source>
</evidence>
<evidence type="ECO:0000256" key="8">
    <source>
        <dbReference type="ARBA" id="ARBA00023002"/>
    </source>
</evidence>
<keyword evidence="7" id="KW-1133">Transmembrane helix</keyword>
<evidence type="ECO:0000256" key="6">
    <source>
        <dbReference type="ARBA" id="ARBA00022723"/>
    </source>
</evidence>
<feature type="binding site" description="axial binding residue" evidence="12">
    <location>
        <position position="456"/>
    </location>
    <ligand>
        <name>heme</name>
        <dbReference type="ChEBI" id="CHEBI:30413"/>
    </ligand>
    <ligandPart>
        <name>Fe</name>
        <dbReference type="ChEBI" id="CHEBI:18248"/>
    </ligandPart>
</feature>
<sequence length="516" mass="58872">MELVILVPCCFFLVALIKFLYEYMWIPLRIEHMMNSQGIKGPPYKFIYGNNKQVTKMRMEASSKCLALTDDIFPKVQPHFYTWINRYGKNYLSWSGVRAELVISDPELVKKVLRNSEKKFPKRKLSDIGEKLLGNGLAFIEGGKWAKHRKLADKAFHGERLKNMTPTIIASVETMLEKWKAQESKEIEVFEEFRLLTSEVISKTAFGSNYLEGEKIFVMLKKLNILVSRNISKTTIPFTNKLWKSADLLESEKLEKGIQDCVMEIIKKREDKVVGGEADSFGDDYLGLLVNAYHDLNDKNKLSLEDLVGECKTIYFAGQSTLNSLLSWIVLHLAIHGDWQEKARREVIDIFGNQNPHLEGIPKLKTMSMIINETLRLYGPTNGLPREVAREVRLEKLVLPANIDILVLNSRLHRDPYLWGDDAHLFKPERFSEGIAKATNYNAAAFSPFGLGLRSCVGMTFAMIETKIVLSMILQRYTVSLSPTYVHSPIPIISLVPQHGIQFLSHCIIMLVVHSC</sequence>
<evidence type="ECO:0000256" key="2">
    <source>
        <dbReference type="ARBA" id="ARBA00004167"/>
    </source>
</evidence>
<dbReference type="PANTHER" id="PTHR24282:SF226">
    <property type="entry name" value="CYTOCHROME P450 CYP749A22-LIKE"/>
    <property type="match status" value="1"/>
</dbReference>
<keyword evidence="5" id="KW-0812">Transmembrane</keyword>
<keyword evidence="11" id="KW-0472">Membrane</keyword>
<dbReference type="GO" id="GO:0016705">
    <property type="term" value="F:oxidoreductase activity, acting on paired donors, with incorporation or reduction of molecular oxygen"/>
    <property type="evidence" value="ECO:0007669"/>
    <property type="project" value="InterPro"/>
</dbReference>
<organism evidence="14 15">
    <name type="scientific">Gossypium tomentosum</name>
    <name type="common">Hawaiian cotton</name>
    <name type="synonym">Gossypium sandvicense</name>
    <dbReference type="NCBI Taxonomy" id="34277"/>
    <lineage>
        <taxon>Eukaryota</taxon>
        <taxon>Viridiplantae</taxon>
        <taxon>Streptophyta</taxon>
        <taxon>Embryophyta</taxon>
        <taxon>Tracheophyta</taxon>
        <taxon>Spermatophyta</taxon>
        <taxon>Magnoliopsida</taxon>
        <taxon>eudicotyledons</taxon>
        <taxon>Gunneridae</taxon>
        <taxon>Pentapetalae</taxon>
        <taxon>rosids</taxon>
        <taxon>malvids</taxon>
        <taxon>Malvales</taxon>
        <taxon>Malvaceae</taxon>
        <taxon>Malvoideae</taxon>
        <taxon>Gossypium</taxon>
    </lineage>
</organism>
<dbReference type="AlphaFoldDB" id="A0A5D2RD55"/>
<dbReference type="InterPro" id="IPR036396">
    <property type="entry name" value="Cyt_P450_sf"/>
</dbReference>
<reference evidence="14 15" key="1">
    <citation type="submission" date="2019-07" db="EMBL/GenBank/DDBJ databases">
        <title>WGS assembly of Gossypium tomentosum.</title>
        <authorList>
            <person name="Chen Z.J."/>
            <person name="Sreedasyam A."/>
            <person name="Ando A."/>
            <person name="Song Q."/>
            <person name="De L."/>
            <person name="Hulse-Kemp A."/>
            <person name="Ding M."/>
            <person name="Ye W."/>
            <person name="Kirkbride R."/>
            <person name="Jenkins J."/>
            <person name="Plott C."/>
            <person name="Lovell J."/>
            <person name="Lin Y.-M."/>
            <person name="Vaughn R."/>
            <person name="Liu B."/>
            <person name="Li W."/>
            <person name="Simpson S."/>
            <person name="Scheffler B."/>
            <person name="Saski C."/>
            <person name="Grover C."/>
            <person name="Hu G."/>
            <person name="Conover J."/>
            <person name="Carlson J."/>
            <person name="Shu S."/>
            <person name="Boston L."/>
            <person name="Williams M."/>
            <person name="Peterson D."/>
            <person name="Mcgee K."/>
            <person name="Jones D."/>
            <person name="Wendel J."/>
            <person name="Stelly D."/>
            <person name="Grimwood J."/>
            <person name="Schmutz J."/>
        </authorList>
    </citation>
    <scope>NUCLEOTIDE SEQUENCE [LARGE SCALE GENOMIC DNA]</scope>
    <source>
        <strain evidence="14">7179.01</strain>
    </source>
</reference>
<dbReference type="PROSITE" id="PS00086">
    <property type="entry name" value="CYTOCHROME_P450"/>
    <property type="match status" value="1"/>
</dbReference>
<dbReference type="Proteomes" id="UP000322667">
    <property type="component" value="Chromosome A02"/>
</dbReference>
<accession>A0A5D2RD55</accession>
<keyword evidence="15" id="KW-1185">Reference proteome</keyword>
<evidence type="ECO:0000256" key="11">
    <source>
        <dbReference type="ARBA" id="ARBA00023136"/>
    </source>
</evidence>
<evidence type="ECO:0000313" key="14">
    <source>
        <dbReference type="EMBL" id="TYI38406.1"/>
    </source>
</evidence>
<evidence type="ECO:0000256" key="12">
    <source>
        <dbReference type="PIRSR" id="PIRSR602401-1"/>
    </source>
</evidence>
<proteinExistence type="inferred from homology"/>
<dbReference type="GO" id="GO:0020037">
    <property type="term" value="F:heme binding"/>
    <property type="evidence" value="ECO:0007669"/>
    <property type="project" value="InterPro"/>
</dbReference>
<dbReference type="SUPFAM" id="SSF48264">
    <property type="entry name" value="Cytochrome P450"/>
    <property type="match status" value="1"/>
</dbReference>
<keyword evidence="8 13" id="KW-0560">Oxidoreductase</keyword>
<comment type="similarity">
    <text evidence="3 13">Belongs to the cytochrome P450 family.</text>
</comment>
<protein>
    <recommendedName>
        <fullName evidence="16">Cytochrome P450 CYP749A22-like</fullName>
    </recommendedName>
</protein>
<dbReference type="PRINTS" id="PR00385">
    <property type="entry name" value="P450"/>
</dbReference>
<dbReference type="GO" id="GO:0005506">
    <property type="term" value="F:iron ion binding"/>
    <property type="evidence" value="ECO:0007669"/>
    <property type="project" value="InterPro"/>
</dbReference>
<dbReference type="InterPro" id="IPR002401">
    <property type="entry name" value="Cyt_P450_E_grp-I"/>
</dbReference>
<dbReference type="InterPro" id="IPR017972">
    <property type="entry name" value="Cyt_P450_CS"/>
</dbReference>
<evidence type="ECO:0000256" key="4">
    <source>
        <dbReference type="ARBA" id="ARBA00022617"/>
    </source>
</evidence>
<evidence type="ECO:0000256" key="9">
    <source>
        <dbReference type="ARBA" id="ARBA00023004"/>
    </source>
</evidence>
<dbReference type="EMBL" id="CM017611">
    <property type="protein sequence ID" value="TYI38406.1"/>
    <property type="molecule type" value="Genomic_DNA"/>
</dbReference>
<evidence type="ECO:0000256" key="3">
    <source>
        <dbReference type="ARBA" id="ARBA00010617"/>
    </source>
</evidence>
<gene>
    <name evidence="14" type="ORF">ES332_A02G025000v1</name>
</gene>
<dbReference type="PRINTS" id="PR00463">
    <property type="entry name" value="EP450I"/>
</dbReference>
<evidence type="ECO:0000256" key="5">
    <source>
        <dbReference type="ARBA" id="ARBA00022692"/>
    </source>
</evidence>
<evidence type="ECO:0008006" key="16">
    <source>
        <dbReference type="Google" id="ProtNLM"/>
    </source>
</evidence>
<keyword evidence="9 12" id="KW-0408">Iron</keyword>
<evidence type="ECO:0000256" key="1">
    <source>
        <dbReference type="ARBA" id="ARBA00001971"/>
    </source>
</evidence>
<dbReference type="GO" id="GO:0016020">
    <property type="term" value="C:membrane"/>
    <property type="evidence" value="ECO:0007669"/>
    <property type="project" value="UniProtKB-SubCell"/>
</dbReference>
<comment type="subcellular location">
    <subcellularLocation>
        <location evidence="2">Membrane</location>
        <topology evidence="2">Single-pass membrane protein</topology>
    </subcellularLocation>
</comment>
<keyword evidence="4 12" id="KW-0349">Heme</keyword>
<name>A0A5D2RD55_GOSTO</name>
<dbReference type="Pfam" id="PF00067">
    <property type="entry name" value="p450"/>
    <property type="match status" value="1"/>
</dbReference>
<dbReference type="InterPro" id="IPR050665">
    <property type="entry name" value="Cytochrome_P450_Monooxygen"/>
</dbReference>
<dbReference type="InterPro" id="IPR001128">
    <property type="entry name" value="Cyt_P450"/>
</dbReference>
<evidence type="ECO:0000256" key="7">
    <source>
        <dbReference type="ARBA" id="ARBA00022989"/>
    </source>
</evidence>
<comment type="cofactor">
    <cofactor evidence="1 12">
        <name>heme</name>
        <dbReference type="ChEBI" id="CHEBI:30413"/>
    </cofactor>
</comment>